<reference evidence="3" key="1">
    <citation type="journal article" date="2019" name="Int. J. Syst. Evol. Microbiol.">
        <title>The Global Catalogue of Microorganisms (GCM) 10K type strain sequencing project: providing services to taxonomists for standard genome sequencing and annotation.</title>
        <authorList>
            <consortium name="The Broad Institute Genomics Platform"/>
            <consortium name="The Broad Institute Genome Sequencing Center for Infectious Disease"/>
            <person name="Wu L."/>
            <person name="Ma J."/>
        </authorList>
    </citation>
    <scope>NUCLEOTIDE SEQUENCE [LARGE SCALE GENOMIC DNA]</scope>
    <source>
        <strain evidence="3">KCTC 23707</strain>
    </source>
</reference>
<dbReference type="PANTHER" id="PTHR37953:SF1">
    <property type="entry name" value="UPF0127 PROTEIN MJ1496"/>
    <property type="match status" value="1"/>
</dbReference>
<keyword evidence="3" id="KW-1185">Reference proteome</keyword>
<name>A0ABW5DG50_9HYPH</name>
<feature type="signal peptide" evidence="1">
    <location>
        <begin position="1"/>
        <end position="23"/>
    </location>
</feature>
<keyword evidence="1" id="KW-0732">Signal</keyword>
<dbReference type="RefSeq" id="WP_345100306.1">
    <property type="nucleotide sequence ID" value="NZ_BAABGS010000074.1"/>
</dbReference>
<dbReference type="Gene3D" id="2.60.120.1140">
    <property type="entry name" value="Protein of unknown function DUF192"/>
    <property type="match status" value="1"/>
</dbReference>
<gene>
    <name evidence="2" type="ORF">ACFSMZ_04345</name>
</gene>
<evidence type="ECO:0000313" key="2">
    <source>
        <dbReference type="EMBL" id="MFD2258991.1"/>
    </source>
</evidence>
<accession>A0ABW5DG50</accession>
<dbReference type="InterPro" id="IPR038695">
    <property type="entry name" value="Saro_0823-like_sf"/>
</dbReference>
<proteinExistence type="predicted"/>
<dbReference type="PANTHER" id="PTHR37953">
    <property type="entry name" value="UPF0127 PROTEIN MJ1496"/>
    <property type="match status" value="1"/>
</dbReference>
<sequence length="156" mass="17302">MHKRLLAALAILLVPFLAVVARAQEPMLLPVHPVPLVIETTAGERQVFIEVAVQPAEHARGLMFRTEMPDNRGMLFVFDQPTVRAFWMKNTPMPLDLLFIGEDGKVRSIQSGEPYSEASIAPPVTSLYVLELRAGTSARLGIEVGNQLRHPLIARQ</sequence>
<dbReference type="InterPro" id="IPR003795">
    <property type="entry name" value="DUF192"/>
</dbReference>
<protein>
    <submittedName>
        <fullName evidence="2">DUF192 domain-containing protein</fullName>
    </submittedName>
</protein>
<dbReference type="Proteomes" id="UP001597373">
    <property type="component" value="Unassembled WGS sequence"/>
</dbReference>
<evidence type="ECO:0000256" key="1">
    <source>
        <dbReference type="SAM" id="SignalP"/>
    </source>
</evidence>
<feature type="chain" id="PRO_5045497948" evidence="1">
    <location>
        <begin position="24"/>
        <end position="156"/>
    </location>
</feature>
<organism evidence="2 3">
    <name type="scientific">Chelativorans composti</name>
    <dbReference type="NCBI Taxonomy" id="768533"/>
    <lineage>
        <taxon>Bacteria</taxon>
        <taxon>Pseudomonadati</taxon>
        <taxon>Pseudomonadota</taxon>
        <taxon>Alphaproteobacteria</taxon>
        <taxon>Hyphomicrobiales</taxon>
        <taxon>Phyllobacteriaceae</taxon>
        <taxon>Chelativorans</taxon>
    </lineage>
</organism>
<evidence type="ECO:0000313" key="3">
    <source>
        <dbReference type="Proteomes" id="UP001597373"/>
    </source>
</evidence>
<dbReference type="Pfam" id="PF02643">
    <property type="entry name" value="DUF192"/>
    <property type="match status" value="1"/>
</dbReference>
<dbReference type="EMBL" id="JBHUIR010000017">
    <property type="protein sequence ID" value="MFD2258991.1"/>
    <property type="molecule type" value="Genomic_DNA"/>
</dbReference>
<comment type="caution">
    <text evidence="2">The sequence shown here is derived from an EMBL/GenBank/DDBJ whole genome shotgun (WGS) entry which is preliminary data.</text>
</comment>